<comment type="similarity">
    <text evidence="8">Belongs to the TonB-dependent receptor family.</text>
</comment>
<sequence>MPSPNNLNQKTPLLRNTVTAIIVSMTMNLAAQSASTPKVEEKQKNQLNDADVIIVTAPQHSPLVVVSSLKTPRQPVPASDGSDYLKTIPGFSQIRNGGANGDPVFRGMFGSRLRILADGAETLGTCPSRMDPPTSYITPESYDVLTLIKGPQSVLWGSGASAGTILFERQPPIFDRAGAKGHISGLIGSRNRQDGNLAVSLGNQQGYLRLVGNHARADDYKDGNDVTVPSKWNKWNADIALGLTPLDQDMLLELTAGKGDGKARYAGRGRDGAQLQRDSLGLRFEKHNLSEVWDKVEGKIYYNYVNHIMDNTTLRSPPIGGEKSSTNLDRQTLGSRAMATGLWQDFKLIGGADWQTNTHRMKKNNHWKNNARFYNYGLFSELSWFATPQSRLITGARLDHNSVERYADNKQRSDNSPIGFIRFEHDVLDMPVLLYAGLGYSERFPDYWELFSYNAAKKAPSAFVSVKSEKTTQLDIGAQYNGVSTHAWLSSYLGQISDFILFKYDPKYARSIEINNVDATVFGGEMGIGYAFNAHWKAESSLAYSWGKNNRDQRPLPQIPPLEARFGLTYEQGNWSNTVLWRLVSHQHRVAIDEGNAAGKDFSPSAGFAVL</sequence>
<dbReference type="CDD" id="cd01347">
    <property type="entry name" value="ligand_gated_channel"/>
    <property type="match status" value="1"/>
</dbReference>
<comment type="subcellular location">
    <subcellularLocation>
        <location evidence="1">Cell outer membrane</location>
        <topology evidence="1">Multi-pass membrane protein</topology>
    </subcellularLocation>
</comment>
<comment type="caution">
    <text evidence="11">The sequence shown here is derived from an EMBL/GenBank/DDBJ whole genome shotgun (WGS) entry which is preliminary data.</text>
</comment>
<dbReference type="NCBIfam" id="TIGR01778">
    <property type="entry name" value="TonB-copper"/>
    <property type="match status" value="1"/>
</dbReference>
<dbReference type="SUPFAM" id="SSF56935">
    <property type="entry name" value="Porins"/>
    <property type="match status" value="1"/>
</dbReference>
<evidence type="ECO:0000313" key="12">
    <source>
        <dbReference type="Proteomes" id="UP000504714"/>
    </source>
</evidence>
<evidence type="ECO:0000259" key="9">
    <source>
        <dbReference type="Pfam" id="PF00593"/>
    </source>
</evidence>
<dbReference type="Gene3D" id="2.40.170.20">
    <property type="entry name" value="TonB-dependent receptor, beta-barrel domain"/>
    <property type="match status" value="1"/>
</dbReference>
<organism evidence="11 12">
    <name type="scientific">Candidatus Regiella insecticola</name>
    <dbReference type="NCBI Taxonomy" id="138073"/>
    <lineage>
        <taxon>Bacteria</taxon>
        <taxon>Pseudomonadati</taxon>
        <taxon>Pseudomonadota</taxon>
        <taxon>Gammaproteobacteria</taxon>
        <taxon>Enterobacterales</taxon>
        <taxon>Enterobacteriaceae</taxon>
        <taxon>aphid secondary symbionts</taxon>
        <taxon>Candidatus Regiella</taxon>
    </lineage>
</organism>
<dbReference type="GO" id="GO:0015344">
    <property type="term" value="F:siderophore uptake transmembrane transporter activity"/>
    <property type="evidence" value="ECO:0007669"/>
    <property type="project" value="TreeGrafter"/>
</dbReference>
<dbReference type="Proteomes" id="UP000504714">
    <property type="component" value="Unassembled WGS sequence"/>
</dbReference>
<evidence type="ECO:0000256" key="1">
    <source>
        <dbReference type="ARBA" id="ARBA00004571"/>
    </source>
</evidence>
<keyword evidence="6 8" id="KW-0472">Membrane</keyword>
<dbReference type="InterPro" id="IPR039426">
    <property type="entry name" value="TonB-dep_rcpt-like"/>
</dbReference>
<evidence type="ECO:0000259" key="10">
    <source>
        <dbReference type="Pfam" id="PF07715"/>
    </source>
</evidence>
<dbReference type="PANTHER" id="PTHR30069">
    <property type="entry name" value="TONB-DEPENDENT OUTER MEMBRANE RECEPTOR"/>
    <property type="match status" value="1"/>
</dbReference>
<dbReference type="EMBL" id="BLXO01000001">
    <property type="protein sequence ID" value="GFN45445.1"/>
    <property type="molecule type" value="Genomic_DNA"/>
</dbReference>
<dbReference type="Pfam" id="PF07715">
    <property type="entry name" value="Plug"/>
    <property type="match status" value="1"/>
</dbReference>
<dbReference type="InterPro" id="IPR010100">
    <property type="entry name" value="TonB-dep_Cu_rcpt"/>
</dbReference>
<protein>
    <submittedName>
        <fullName evidence="11">Similar to outer membrane receptor protein</fullName>
    </submittedName>
</protein>
<keyword evidence="4" id="KW-0812">Transmembrane</keyword>
<keyword evidence="3" id="KW-1134">Transmembrane beta strand</keyword>
<evidence type="ECO:0000313" key="11">
    <source>
        <dbReference type="EMBL" id="GFN45445.1"/>
    </source>
</evidence>
<evidence type="ECO:0000256" key="3">
    <source>
        <dbReference type="ARBA" id="ARBA00022452"/>
    </source>
</evidence>
<evidence type="ECO:0000256" key="6">
    <source>
        <dbReference type="ARBA" id="ARBA00023136"/>
    </source>
</evidence>
<name>A0A6L2ZMB3_9ENTR</name>
<gene>
    <name evidence="11" type="primary">oprC</name>
    <name evidence="11" type="ORF">RINTU1_06190</name>
</gene>
<evidence type="ECO:0000256" key="7">
    <source>
        <dbReference type="ARBA" id="ARBA00023237"/>
    </source>
</evidence>
<keyword evidence="11" id="KW-0675">Receptor</keyword>
<proteinExistence type="inferred from homology"/>
<dbReference type="GO" id="GO:0044718">
    <property type="term" value="P:siderophore transmembrane transport"/>
    <property type="evidence" value="ECO:0007669"/>
    <property type="project" value="TreeGrafter"/>
</dbReference>
<feature type="domain" description="TonB-dependent receptor plug" evidence="10">
    <location>
        <begin position="74"/>
        <end position="164"/>
    </location>
</feature>
<accession>A0A6L2ZMB3</accession>
<dbReference type="InterPro" id="IPR012910">
    <property type="entry name" value="Plug_dom"/>
</dbReference>
<dbReference type="InterPro" id="IPR036942">
    <property type="entry name" value="Beta-barrel_TonB_sf"/>
</dbReference>
<evidence type="ECO:0000256" key="5">
    <source>
        <dbReference type="ARBA" id="ARBA00023077"/>
    </source>
</evidence>
<dbReference type="AlphaFoldDB" id="A0A6L2ZMB3"/>
<evidence type="ECO:0000256" key="2">
    <source>
        <dbReference type="ARBA" id="ARBA00022448"/>
    </source>
</evidence>
<feature type="domain" description="TonB-dependent receptor-like beta-barrel" evidence="9">
    <location>
        <begin position="218"/>
        <end position="609"/>
    </location>
</feature>
<keyword evidence="7" id="KW-0998">Cell outer membrane</keyword>
<reference evidence="11 12" key="1">
    <citation type="submission" date="2020-06" db="EMBL/GenBank/DDBJ databases">
        <title>The genome sequence of Candidatus Regiella insecticola strain Tut.</title>
        <authorList>
            <person name="Nikoh N."/>
            <person name="Tsuchida T."/>
            <person name="Koga R."/>
            <person name="Oshima K."/>
            <person name="Hattori M."/>
            <person name="Fukatsu T."/>
        </authorList>
    </citation>
    <scope>NUCLEOTIDE SEQUENCE [LARGE SCALE GENOMIC DNA]</scope>
    <source>
        <strain evidence="11 12">Tut</strain>
    </source>
</reference>
<dbReference type="GO" id="GO:0009279">
    <property type="term" value="C:cell outer membrane"/>
    <property type="evidence" value="ECO:0007669"/>
    <property type="project" value="UniProtKB-SubCell"/>
</dbReference>
<dbReference type="Pfam" id="PF00593">
    <property type="entry name" value="TonB_dep_Rec_b-barrel"/>
    <property type="match status" value="1"/>
</dbReference>
<dbReference type="InterPro" id="IPR000531">
    <property type="entry name" value="Beta-barrel_TonB"/>
</dbReference>
<evidence type="ECO:0000256" key="4">
    <source>
        <dbReference type="ARBA" id="ARBA00022692"/>
    </source>
</evidence>
<keyword evidence="5 8" id="KW-0798">TonB box</keyword>
<evidence type="ECO:0000256" key="8">
    <source>
        <dbReference type="RuleBase" id="RU003357"/>
    </source>
</evidence>
<dbReference type="InterPro" id="IPR037066">
    <property type="entry name" value="Plug_dom_sf"/>
</dbReference>
<dbReference type="PANTHER" id="PTHR30069:SF49">
    <property type="entry name" value="OUTER MEMBRANE PROTEIN C"/>
    <property type="match status" value="1"/>
</dbReference>
<keyword evidence="2" id="KW-0813">Transport</keyword>
<dbReference type="Gene3D" id="2.170.130.10">
    <property type="entry name" value="TonB-dependent receptor, plug domain"/>
    <property type="match status" value="1"/>
</dbReference>